<dbReference type="EMBL" id="JAODUO010000540">
    <property type="protein sequence ID" value="KAK2178519.1"/>
    <property type="molecule type" value="Genomic_DNA"/>
</dbReference>
<dbReference type="Proteomes" id="UP001209878">
    <property type="component" value="Unassembled WGS sequence"/>
</dbReference>
<keyword evidence="1" id="KW-0521">NADP</keyword>
<dbReference type="GO" id="GO:0005777">
    <property type="term" value="C:peroxisome"/>
    <property type="evidence" value="ECO:0007669"/>
    <property type="project" value="TreeGrafter"/>
</dbReference>
<dbReference type="EC" id="1.2.1.84" evidence="1"/>
<dbReference type="InterPro" id="IPR036291">
    <property type="entry name" value="NAD(P)-bd_dom_sf"/>
</dbReference>
<gene>
    <name evidence="3" type="ORF">NP493_540g00017</name>
</gene>
<protein>
    <recommendedName>
        <fullName evidence="1">Fatty acyl-CoA reductase</fullName>
        <ecNumber evidence="1">1.2.1.84</ecNumber>
    </recommendedName>
</protein>
<evidence type="ECO:0000256" key="1">
    <source>
        <dbReference type="RuleBase" id="RU363097"/>
    </source>
</evidence>
<dbReference type="InterPro" id="IPR013120">
    <property type="entry name" value="FAR_NAD-bd"/>
</dbReference>
<dbReference type="CDD" id="cd05236">
    <property type="entry name" value="FAR-N_SDR_e"/>
    <property type="match status" value="1"/>
</dbReference>
<dbReference type="GO" id="GO:0035336">
    <property type="term" value="P:long-chain fatty-acyl-CoA metabolic process"/>
    <property type="evidence" value="ECO:0007669"/>
    <property type="project" value="TreeGrafter"/>
</dbReference>
<evidence type="ECO:0000313" key="3">
    <source>
        <dbReference type="EMBL" id="KAK2178519.1"/>
    </source>
</evidence>
<comment type="caution">
    <text evidence="3">The sequence shown here is derived from an EMBL/GenBank/DDBJ whole genome shotgun (WGS) entry which is preliminary data.</text>
</comment>
<dbReference type="AlphaFoldDB" id="A0AAD9KVP6"/>
<evidence type="ECO:0000313" key="4">
    <source>
        <dbReference type="Proteomes" id="UP001209878"/>
    </source>
</evidence>
<comment type="similarity">
    <text evidence="1">Belongs to the fatty acyl-CoA reductase family.</text>
</comment>
<keyword evidence="4" id="KW-1185">Reference proteome</keyword>
<name>A0AAD9KVP6_RIDPI</name>
<proteinExistence type="inferred from homology"/>
<dbReference type="GO" id="GO:0080019">
    <property type="term" value="F:alcohol-forming very long-chain fatty acyl-CoA reductase activity"/>
    <property type="evidence" value="ECO:0007669"/>
    <property type="project" value="InterPro"/>
</dbReference>
<feature type="domain" description="Thioester reductase (TE)" evidence="2">
    <location>
        <begin position="16"/>
        <end position="235"/>
    </location>
</feature>
<sequence>MPPTIADFYAGRSVFVTGGTGFMGKVLLEKLLRSCPKIATIYMLVRPKKGDDPKSRVEKLLASKLFDLVREKQPDVAEKVKLIAGDLMEPDLGISAEDHTRLADNVSIVFHSAATVRFDETLRVAMRMNVVAVKKMLQLCYKLPKLEALVHVSTAYAYCDRHYIAESVYDPPVLPDKLLESMEWMDDDLVDVMTPKLIHPRPNTYTFTKALAEHVILGAAENLPCCIVRPSIVGAIWRGTHQGLGGQL</sequence>
<dbReference type="PANTHER" id="PTHR11011:SF45">
    <property type="entry name" value="FATTY ACYL-COA REDUCTASE CG8306-RELATED"/>
    <property type="match status" value="1"/>
</dbReference>
<evidence type="ECO:0000259" key="2">
    <source>
        <dbReference type="Pfam" id="PF07993"/>
    </source>
</evidence>
<keyword evidence="1" id="KW-0560">Oxidoreductase</keyword>
<organism evidence="3 4">
    <name type="scientific">Ridgeia piscesae</name>
    <name type="common">Tubeworm</name>
    <dbReference type="NCBI Taxonomy" id="27915"/>
    <lineage>
        <taxon>Eukaryota</taxon>
        <taxon>Metazoa</taxon>
        <taxon>Spiralia</taxon>
        <taxon>Lophotrochozoa</taxon>
        <taxon>Annelida</taxon>
        <taxon>Polychaeta</taxon>
        <taxon>Sedentaria</taxon>
        <taxon>Canalipalpata</taxon>
        <taxon>Sabellida</taxon>
        <taxon>Siboglinidae</taxon>
        <taxon>Ridgeia</taxon>
    </lineage>
</organism>
<reference evidence="3" key="1">
    <citation type="journal article" date="2023" name="Mol. Biol. Evol.">
        <title>Third-Generation Sequencing Reveals the Adaptive Role of the Epigenome in Three Deep-Sea Polychaetes.</title>
        <authorList>
            <person name="Perez M."/>
            <person name="Aroh O."/>
            <person name="Sun Y."/>
            <person name="Lan Y."/>
            <person name="Juniper S.K."/>
            <person name="Young C.R."/>
            <person name="Angers B."/>
            <person name="Qian P.Y."/>
        </authorList>
    </citation>
    <scope>NUCLEOTIDE SEQUENCE</scope>
    <source>
        <strain evidence="3">R07B-5</strain>
    </source>
</reference>
<dbReference type="Gene3D" id="3.40.50.720">
    <property type="entry name" value="NAD(P)-binding Rossmann-like Domain"/>
    <property type="match status" value="1"/>
</dbReference>
<keyword evidence="1" id="KW-0444">Lipid biosynthesis</keyword>
<comment type="catalytic activity">
    <reaction evidence="1">
        <text>a long-chain fatty acyl-CoA + 2 NADPH + 2 H(+) = a long-chain primary fatty alcohol + 2 NADP(+) + CoA</text>
        <dbReference type="Rhea" id="RHEA:52716"/>
        <dbReference type="ChEBI" id="CHEBI:15378"/>
        <dbReference type="ChEBI" id="CHEBI:57287"/>
        <dbReference type="ChEBI" id="CHEBI:57783"/>
        <dbReference type="ChEBI" id="CHEBI:58349"/>
        <dbReference type="ChEBI" id="CHEBI:77396"/>
        <dbReference type="ChEBI" id="CHEBI:83139"/>
        <dbReference type="EC" id="1.2.1.84"/>
    </reaction>
</comment>
<accession>A0AAD9KVP6</accession>
<comment type="function">
    <text evidence="1">Catalyzes the reduction of fatty acyl-CoA to fatty alcohols.</text>
</comment>
<dbReference type="SUPFAM" id="SSF51735">
    <property type="entry name" value="NAD(P)-binding Rossmann-fold domains"/>
    <property type="match status" value="1"/>
</dbReference>
<keyword evidence="1" id="KW-0443">Lipid metabolism</keyword>
<dbReference type="Pfam" id="PF07993">
    <property type="entry name" value="NAD_binding_4"/>
    <property type="match status" value="1"/>
</dbReference>
<dbReference type="GO" id="GO:0102965">
    <property type="term" value="F:alcohol-forming long-chain fatty acyl-CoA reductase activity"/>
    <property type="evidence" value="ECO:0007669"/>
    <property type="project" value="UniProtKB-EC"/>
</dbReference>
<dbReference type="InterPro" id="IPR026055">
    <property type="entry name" value="FAR"/>
</dbReference>
<dbReference type="PANTHER" id="PTHR11011">
    <property type="entry name" value="MALE STERILITY PROTEIN 2-RELATED"/>
    <property type="match status" value="1"/>
</dbReference>